<sequence>MKRENCPFRGYPSLKQRSYDEICMLCDWEDETYSEHNPEKVSGRSNGDYSLKEARRNFKAHLTMLDSLYLVGQKI</sequence>
<evidence type="ECO:0000313" key="4">
    <source>
        <dbReference type="Proteomes" id="UP000004725"/>
    </source>
</evidence>
<reference evidence="3 4" key="1">
    <citation type="journal article" date="2012" name="J. Bacteriol.">
        <title>Genome Sequence of the Antarctic Psychrophile Bacterium Planococcus antarcticus DSM 14505.</title>
        <authorList>
            <person name="Margolles A."/>
            <person name="Gueimonde M."/>
            <person name="Sanchez B."/>
        </authorList>
    </citation>
    <scope>NUCLEOTIDE SEQUENCE [LARGE SCALE GENOMIC DNA]</scope>
    <source>
        <strain evidence="3 4">DSM 14505</strain>
    </source>
</reference>
<gene>
    <name evidence="3" type="ORF">A1A1_02085</name>
    <name evidence="2" type="ORF">BBH88_04095</name>
</gene>
<evidence type="ECO:0000313" key="5">
    <source>
        <dbReference type="Proteomes" id="UP000092661"/>
    </source>
</evidence>
<feature type="domain" description="Cysteine-rich CPCC" evidence="1">
    <location>
        <begin position="5"/>
        <end position="61"/>
    </location>
</feature>
<dbReference type="eggNOG" id="ENOG5032DGS">
    <property type="taxonomic scope" value="Bacteria"/>
</dbReference>
<reference evidence="5" key="2">
    <citation type="submission" date="2016-07" db="EMBL/GenBank/DDBJ databases">
        <authorList>
            <person name="See-Too W.S."/>
        </authorList>
    </citation>
    <scope>NUCLEOTIDE SEQUENCE [LARGE SCALE GENOMIC DNA]</scope>
    <source>
        <strain evidence="5">DSM 14505</strain>
    </source>
</reference>
<evidence type="ECO:0000259" key="1">
    <source>
        <dbReference type="Pfam" id="PF14206"/>
    </source>
</evidence>
<dbReference type="KEGG" id="pana:BBH88_04095"/>
<protein>
    <recommendedName>
        <fullName evidence="1">Cysteine-rich CPCC domain-containing protein</fullName>
    </recommendedName>
</protein>
<keyword evidence="5" id="KW-1185">Reference proteome</keyword>
<dbReference type="Proteomes" id="UP000092661">
    <property type="component" value="Chromosome"/>
</dbReference>
<dbReference type="RefSeq" id="WP_006828435.1">
    <property type="nucleotide sequence ID" value="NZ_AJYB01000008.1"/>
</dbReference>
<name>A0A1C7DDM0_9BACL</name>
<organism evidence="3 4">
    <name type="scientific">Planococcus antarcticus DSM 14505</name>
    <dbReference type="NCBI Taxonomy" id="1185653"/>
    <lineage>
        <taxon>Bacteria</taxon>
        <taxon>Bacillati</taxon>
        <taxon>Bacillota</taxon>
        <taxon>Bacilli</taxon>
        <taxon>Bacillales</taxon>
        <taxon>Caryophanaceae</taxon>
        <taxon>Planococcus</taxon>
    </lineage>
</organism>
<dbReference type="Pfam" id="PF14206">
    <property type="entry name" value="Cys_rich_CPCC"/>
    <property type="match status" value="1"/>
</dbReference>
<accession>A0A1C7DDM0</accession>
<dbReference type="InterPro" id="IPR025983">
    <property type="entry name" value="Cys_rich_CPCC"/>
</dbReference>
<dbReference type="Proteomes" id="UP000004725">
    <property type="component" value="Unassembled WGS sequence"/>
</dbReference>
<evidence type="ECO:0000313" key="2">
    <source>
        <dbReference type="EMBL" id="ANU09544.1"/>
    </source>
</evidence>
<dbReference type="EMBL" id="AJYB01000008">
    <property type="protein sequence ID" value="EIM08256.1"/>
    <property type="molecule type" value="Genomic_DNA"/>
</dbReference>
<dbReference type="EMBL" id="CP016534">
    <property type="protein sequence ID" value="ANU09544.1"/>
    <property type="molecule type" value="Genomic_DNA"/>
</dbReference>
<dbReference type="AlphaFoldDB" id="A0A1C7DDM0"/>
<evidence type="ECO:0000313" key="3">
    <source>
        <dbReference type="EMBL" id="EIM08256.1"/>
    </source>
</evidence>
<dbReference type="OrthoDB" id="1456570at2"/>
<proteinExistence type="predicted"/>
<reference evidence="2" key="3">
    <citation type="submission" date="2016-10" db="EMBL/GenBank/DDBJ databases">
        <authorList>
            <person name="See-Too W.S."/>
        </authorList>
    </citation>
    <scope>NUCLEOTIDE SEQUENCE</scope>
    <source>
        <strain evidence="2">DSM 14505</strain>
    </source>
</reference>